<dbReference type="GO" id="GO:0010008">
    <property type="term" value="C:endosome membrane"/>
    <property type="evidence" value="ECO:0007669"/>
    <property type="project" value="TreeGrafter"/>
</dbReference>
<feature type="region of interest" description="Disordered" evidence="1">
    <location>
        <begin position="745"/>
        <end position="764"/>
    </location>
</feature>
<dbReference type="PROSITE" id="PS50076">
    <property type="entry name" value="DNAJ_2"/>
    <property type="match status" value="1"/>
</dbReference>
<organism evidence="3 4">
    <name type="scientific">Arabidopsis suecica</name>
    <name type="common">Swedish thale-cress</name>
    <name type="synonym">Cardaminopsis suecica</name>
    <dbReference type="NCBI Taxonomy" id="45249"/>
    <lineage>
        <taxon>Eukaryota</taxon>
        <taxon>Viridiplantae</taxon>
        <taxon>Streptophyta</taxon>
        <taxon>Embryophyta</taxon>
        <taxon>Tracheophyta</taxon>
        <taxon>Spermatophyta</taxon>
        <taxon>Magnoliopsida</taxon>
        <taxon>eudicotyledons</taxon>
        <taxon>Gunneridae</taxon>
        <taxon>Pentapetalae</taxon>
        <taxon>rosids</taxon>
        <taxon>malvids</taxon>
        <taxon>Brassicales</taxon>
        <taxon>Brassicaceae</taxon>
        <taxon>Camelineae</taxon>
        <taxon>Arabidopsis</taxon>
    </lineage>
</organism>
<dbReference type="GO" id="GO:0007032">
    <property type="term" value="P:endosome organization"/>
    <property type="evidence" value="ECO:0007669"/>
    <property type="project" value="InterPro"/>
</dbReference>
<dbReference type="OrthoDB" id="69656at2759"/>
<dbReference type="InterPro" id="IPR044978">
    <property type="entry name" value="GRV2/DNAJC13"/>
</dbReference>
<accession>A0A8T2AIT4</accession>
<proteinExistence type="predicted"/>
<dbReference type="InterPro" id="IPR045802">
    <property type="entry name" value="GRV2/DNAJC13_N"/>
</dbReference>
<dbReference type="InterPro" id="IPR025640">
    <property type="entry name" value="GYF_2"/>
</dbReference>
<dbReference type="Proteomes" id="UP000694251">
    <property type="component" value="Chromosome 9"/>
</dbReference>
<dbReference type="FunFam" id="1.10.287.110:FF:000030">
    <property type="entry name" value="DnaJ homolog subfamily C GRV2"/>
    <property type="match status" value="1"/>
</dbReference>
<feature type="region of interest" description="Disordered" evidence="1">
    <location>
        <begin position="2338"/>
        <end position="2365"/>
    </location>
</feature>
<evidence type="ECO:0000259" key="2">
    <source>
        <dbReference type="PROSITE" id="PS50076"/>
    </source>
</evidence>
<feature type="compositionally biased region" description="Polar residues" evidence="1">
    <location>
        <begin position="1963"/>
        <end position="1977"/>
    </location>
</feature>
<feature type="compositionally biased region" description="Polar residues" evidence="1">
    <location>
        <begin position="2355"/>
        <end position="2365"/>
    </location>
</feature>
<evidence type="ECO:0000313" key="3">
    <source>
        <dbReference type="EMBL" id="KAG7572589.1"/>
    </source>
</evidence>
<dbReference type="PANTHER" id="PTHR36983">
    <property type="entry name" value="DNAJ HOMOLOG SUBFAMILY C MEMBER 13"/>
    <property type="match status" value="1"/>
</dbReference>
<dbReference type="Pfam" id="PF14237">
    <property type="entry name" value="GYF_2"/>
    <property type="match status" value="1"/>
</dbReference>
<name>A0A8T2AIT4_ARASU</name>
<dbReference type="CDD" id="cd06257">
    <property type="entry name" value="DnaJ"/>
    <property type="match status" value="1"/>
</dbReference>
<reference evidence="3 4" key="1">
    <citation type="submission" date="2020-12" db="EMBL/GenBank/DDBJ databases">
        <title>Concerted genomic and epigenomic changes stabilize Arabidopsis allopolyploids.</title>
        <authorList>
            <person name="Chen Z."/>
        </authorList>
    </citation>
    <scope>NUCLEOTIDE SEQUENCE [LARGE SCALE GENOMIC DNA]</scope>
    <source>
        <strain evidence="3">As9502</strain>
        <tissue evidence="3">Leaf</tissue>
    </source>
</reference>
<keyword evidence="4" id="KW-1185">Reference proteome</keyword>
<sequence length="2552" mass="279001">MDSVARGTVASTTGAVEEPEYLARYLVVKHSWRGRYKRILCISSGGIVTLDPNTLAVTNSYDTGSNFDGASPLVGRDENTESVGGEFTVNVRTDGKGKFKAMKFSSRCRASILTELYRLRWNQIRPVAEFQVLHLRRRNAEWVPYKLKVTFVGLELVDSKSGDSRWILDFRDMNSPAIILLSDAYRTKSTDSAGFVLCPMYGRKSKAFRAAPGTTNSYIVASLAKTAKSMVGVFLSVDDSQLLTVSEYMTRRAKEAVGAEETPNGWWSVTRLRSAAHGTLNMPGLSLAIGPKGGLGEHGDAVALQLILTKASLVERRIDNYEVVIVRPLSSVSSLVRFAEEPQMFAIEFSDGCPVHVYASISRDSLLAAILDTLQTEGQCPIPVLPRLTMPGHRIDPPCGRVSLISGPQHLVADLETCSLHLKHLAAAAKDAVAEGGSVPGSRARLWRRIREFNACIPYTGVPTNSEVPEVTLMALITMLPSTPNLPVDAPPLPPPSPKAAATVIGFVACLRRLLSSRSAASHIMSFPAAVNRIMGLLRNGSEGVAAEAAGLIASLIGGWSADLSTAPDSRGEKHATIMHTKSVLFAQQGYVTILVNRLKPMSVSPLFSMAIVEVFEAMVCDPHGETTQYTVFVELLRQIAALRRRLFALFAHPAESVREIIAVIMRTIAEEDAIAAESMRDAALRDGALLRHLLNAFSLPASERLEVSRQLVALWADSYQPALDLLSRVLPPGLVAYLHTRPDDVVNDTDQEGSSTNRRQKRLLQQRRGRIAKGMGAQDIPLPPGNNVETGDAAKQMSANASVPDNFQRRVADSSSEASNFQASAFPGGDSTTAGVSQNGYPAFASITTNANGHEQPETNASDVVCSDPNLYGIQNSVLPAPAQVIVESTPVGSGKLLLNWREFWRAFGLDHNRADLIWNERTRQELREALKAEVHNLDVEKERTEDISPGDDVEATTGQETVPRISWNYSEFSVSYRSLSKEVCVGQYYLRLLLESGNAGKAQDFPLRDPVAFFRALYHRFQCDADMGLTIDGAVPDELGSSGDWCDMSRLDGFGGGGGASVRELCARAMAIVYEQHYNTIGPFEGTAHITTLIDRTNDRALRHRLLLLLKALVKVLLNVEGCVVVGGCVLAVDLLTVVHENSERTPIPLQSNLIAATAFMEPPKEWMYIDKGGAEVGPVEKDVIRSLWSKKDIDWTTKCRALGMLDWKKLRDIRELRWAVAVRVPVLTPTQVGDAALSILHSMVSAHSDLDDAGEIVTPTPRVKRILSSPRCLPHIAQALLSGEPVIVEAGAALLKDVVTRNSKAMIRLYSTGAFYFALAYPGSNLYSIAQLFSVTHVHQAFHGGEEATVSSSLPLAKRSVLGGLLPESLLYVLERSGPAAFAAGMVSDSDTPEIIWTHKMRAENLICQVLQHLGDYPQKLSQHCHSLYDYAPMPPVTYPELRDEMWCHRYYLRNLCDEIRFPNWPIVEHVEFLQSLLVMWREELTRKPMDLSEGEACKILEISLNDASSDDLNRTASVELNEEISNISKQIQNLDEEKLKRQYRKLAMRYHPDKNPEGREKFLAVQKAYECLQATMQGLQGPQPWRLLLLLKAQCILYRRYGHVLRPFKYAGYPMLLDAVTVDKDDNNFLSNDRSPLLVAASELVSLTCAASSLNGEELVRDGGVQLLSTLLSRCMCVVQPTTSQHEPAAIIVTNVMRTLSVISQFESARAGFLELPSLIEDVVHCTELELVPAAVDAALQSIAKVSVFPELQHGLLKAGALWYILPLLLQYDSTVEESNSVESHGVGVSIQIAKNKHALQASQALSRLSGLCADESLTPYNAAAADVIRALLTPKLASLLKDEVAKDLLSKLNTNLETPEIIWNSATRSELLNFVDEQRTCQCPDGSYDLKTAQSFSYDALSKEVFIGNVYLKVYNDQPDSEISEPEAFCNALIDFISSLVHTELPSVSEDQNLIEDGSSSNDTPELQSSVVEPSLSEEHSDHQPSSEGKKEECFLIDHFQLGLTALQNLLTKYPDLASVFSSKERLLPLFECFSVSIASKTDIPKLCLNVLSRLTAYAPCLETMVSDGSSLLLLLQMLHSAPSFRDGALHVLYALASTPELAWAAAKHGGVVYILELLLPLQKEIPLQQRAAAASLLGKLVAQPMHGPRVAITLVRFLPDGLVSIIRDGPGEAVVHALERTTETPELVWTPAMAASLSAQIATMASHIYREQQKGSVIEWDVPEQSSGQPEMRDELQVGGVIVRLFLKDPKFPLRNPKRFLEGLLDQYLSAMAATHYEQHPVDPELPLLLSAALVSLLRVHPALADHIGYLGYVPKLVAAVAYEGRRETMSSGEVKAEEIGSDGVNESADPSSLPGQTPQERVRLSCLRVLHQLAASTTCAEAMAATSAGNAQVVPLLMKAIGWLGGSILALETLKRVVVAGNRARDALVAQGLKVGLIEVLLGLLDWRTGGRYGLSSHLKWNESEASIGRVLAVEVLHGFATEGAHCSKVREILDASEVWSAYKDQKHDLFLPSNTQSAAGVAGFIENSSNSLTYALTAPPSSHP</sequence>
<comment type="caution">
    <text evidence="3">The sequence shown here is derived from an EMBL/GenBank/DDBJ whole genome shotgun (WGS) entry which is preliminary data.</text>
</comment>
<feature type="region of interest" description="Disordered" evidence="1">
    <location>
        <begin position="1958"/>
        <end position="1994"/>
    </location>
</feature>
<dbReference type="GO" id="GO:2000641">
    <property type="term" value="P:regulation of early endosome to late endosome transport"/>
    <property type="evidence" value="ECO:0007669"/>
    <property type="project" value="InterPro"/>
</dbReference>
<dbReference type="Pfam" id="PF00226">
    <property type="entry name" value="DnaJ"/>
    <property type="match status" value="1"/>
</dbReference>
<evidence type="ECO:0000256" key="1">
    <source>
        <dbReference type="SAM" id="MobiDB-lite"/>
    </source>
</evidence>
<dbReference type="InterPro" id="IPR001623">
    <property type="entry name" value="DnaJ_domain"/>
</dbReference>
<dbReference type="PANTHER" id="PTHR36983:SF2">
    <property type="entry name" value="DNAJ HOMOLOG SUBFAMILY C MEMBER 13"/>
    <property type="match status" value="1"/>
</dbReference>
<feature type="compositionally biased region" description="Basic and acidic residues" evidence="1">
    <location>
        <begin position="1982"/>
        <end position="1994"/>
    </location>
</feature>
<dbReference type="FunFam" id="1.25.10.10:FF:000180">
    <property type="entry name" value="DnaJ homolog subfamily C GRV2"/>
    <property type="match status" value="1"/>
</dbReference>
<dbReference type="EMBL" id="JAEFBJ010000009">
    <property type="protein sequence ID" value="KAG7572589.1"/>
    <property type="molecule type" value="Genomic_DNA"/>
</dbReference>
<gene>
    <name evidence="3" type="ORF">ISN44_As09g009490</name>
</gene>
<protein>
    <submittedName>
        <fullName evidence="3">DnaJ domain</fullName>
    </submittedName>
</protein>
<feature type="domain" description="J" evidence="2">
    <location>
        <begin position="1524"/>
        <end position="1606"/>
    </location>
</feature>
<dbReference type="Pfam" id="PF19432">
    <property type="entry name" value="RME-8_N"/>
    <property type="match status" value="3"/>
</dbReference>
<dbReference type="SMART" id="SM00271">
    <property type="entry name" value="DnaJ"/>
    <property type="match status" value="1"/>
</dbReference>
<dbReference type="GO" id="GO:0006898">
    <property type="term" value="P:receptor-mediated endocytosis"/>
    <property type="evidence" value="ECO:0007669"/>
    <property type="project" value="TreeGrafter"/>
</dbReference>
<evidence type="ECO:0000313" key="4">
    <source>
        <dbReference type="Proteomes" id="UP000694251"/>
    </source>
</evidence>